<dbReference type="InterPro" id="IPR013320">
    <property type="entry name" value="ConA-like_dom_sf"/>
</dbReference>
<organism evidence="5 6">
    <name type="scientific">Batillaria attramentaria</name>
    <dbReference type="NCBI Taxonomy" id="370345"/>
    <lineage>
        <taxon>Eukaryota</taxon>
        <taxon>Metazoa</taxon>
        <taxon>Spiralia</taxon>
        <taxon>Lophotrochozoa</taxon>
        <taxon>Mollusca</taxon>
        <taxon>Gastropoda</taxon>
        <taxon>Caenogastropoda</taxon>
        <taxon>Sorbeoconcha</taxon>
        <taxon>Cerithioidea</taxon>
        <taxon>Batillariidae</taxon>
        <taxon>Batillaria</taxon>
    </lineage>
</organism>
<keyword evidence="3" id="KW-0732">Signal</keyword>
<evidence type="ECO:0000313" key="6">
    <source>
        <dbReference type="Proteomes" id="UP001519460"/>
    </source>
</evidence>
<dbReference type="EMBL" id="JACVVK020000067">
    <property type="protein sequence ID" value="KAK7496452.1"/>
    <property type="molecule type" value="Genomic_DNA"/>
</dbReference>
<dbReference type="SUPFAM" id="SSF49899">
    <property type="entry name" value="Concanavalin A-like lectins/glucanases"/>
    <property type="match status" value="1"/>
</dbReference>
<feature type="chain" id="PRO_5044750810" description="Galectin" evidence="3">
    <location>
        <begin position="23"/>
        <end position="328"/>
    </location>
</feature>
<dbReference type="InterPro" id="IPR001079">
    <property type="entry name" value="Galectin_CRD"/>
</dbReference>
<evidence type="ECO:0000256" key="1">
    <source>
        <dbReference type="ARBA" id="ARBA00022734"/>
    </source>
</evidence>
<dbReference type="AlphaFoldDB" id="A0ABD0LBW6"/>
<dbReference type="GO" id="GO:0030246">
    <property type="term" value="F:carbohydrate binding"/>
    <property type="evidence" value="ECO:0007669"/>
    <property type="project" value="UniProtKB-UniRule"/>
</dbReference>
<dbReference type="Gene3D" id="2.60.120.200">
    <property type="match status" value="1"/>
</dbReference>
<keyword evidence="6" id="KW-1185">Reference proteome</keyword>
<comment type="caution">
    <text evidence="5">The sequence shown here is derived from an EMBL/GenBank/DDBJ whole genome shotgun (WGS) entry which is preliminary data.</text>
</comment>
<dbReference type="Pfam" id="PF00337">
    <property type="entry name" value="Gal-bind_lectin"/>
    <property type="match status" value="1"/>
</dbReference>
<evidence type="ECO:0000256" key="3">
    <source>
        <dbReference type="SAM" id="SignalP"/>
    </source>
</evidence>
<proteinExistence type="predicted"/>
<reference evidence="5 6" key="1">
    <citation type="journal article" date="2023" name="Sci. Data">
        <title>Genome assembly of the Korean intertidal mud-creeper Batillaria attramentaria.</title>
        <authorList>
            <person name="Patra A.K."/>
            <person name="Ho P.T."/>
            <person name="Jun S."/>
            <person name="Lee S.J."/>
            <person name="Kim Y."/>
            <person name="Won Y.J."/>
        </authorList>
    </citation>
    <scope>NUCLEOTIDE SEQUENCE [LARGE SCALE GENOMIC DNA]</scope>
    <source>
        <strain evidence="5">Wonlab-2016</strain>
    </source>
</reference>
<protein>
    <recommendedName>
        <fullName evidence="2">Galectin</fullName>
    </recommendedName>
</protein>
<name>A0ABD0LBW6_9CAEN</name>
<keyword evidence="1 2" id="KW-0430">Lectin</keyword>
<evidence type="ECO:0000313" key="5">
    <source>
        <dbReference type="EMBL" id="KAK7496452.1"/>
    </source>
</evidence>
<dbReference type="Proteomes" id="UP001519460">
    <property type="component" value="Unassembled WGS sequence"/>
</dbReference>
<sequence length="328" mass="36413">MRKLSSLALLINLCISLCDVTALNHTDVRKTSIWRAGPEENVTDAELVLPVTSKTYCLWECRSYSHCMTWAFDDKSSTCYLQPATADSVVPIAKNIRFFTDVAPLCQEHDAPAVSNNLKMTLRRSLTSLVGDVTCPADFMYPIDVLPQVRCLAAGQWVTQGDLDGECKQRIWRDGTAQTDTSYLLPRTPAVGWSMCLQGSPTADSKFSVNLRNSAGNAVFHVEIRLKIGPLPTKATFIGSDVFGLGWTTSSLLTYPMTPFPFVAGEQFDMKITASETRLFTVYVNGELYTTFPVPAATTDVTHVNFADSLQIDLLDLWCWEKHWNSGQ</sequence>
<evidence type="ECO:0000259" key="4">
    <source>
        <dbReference type="PROSITE" id="PS51304"/>
    </source>
</evidence>
<gene>
    <name evidence="5" type="ORF">BaRGS_00012374</name>
</gene>
<dbReference type="SMART" id="SM00908">
    <property type="entry name" value="Gal-bind_lectin"/>
    <property type="match status" value="1"/>
</dbReference>
<accession>A0ABD0LBW6</accession>
<feature type="domain" description="Galectin" evidence="4">
    <location>
        <begin position="181"/>
        <end position="318"/>
    </location>
</feature>
<feature type="signal peptide" evidence="3">
    <location>
        <begin position="1"/>
        <end position="22"/>
    </location>
</feature>
<evidence type="ECO:0000256" key="2">
    <source>
        <dbReference type="RuleBase" id="RU102079"/>
    </source>
</evidence>
<dbReference type="PROSITE" id="PS51304">
    <property type="entry name" value="GALECTIN"/>
    <property type="match status" value="1"/>
</dbReference>
<dbReference type="SMART" id="SM00276">
    <property type="entry name" value="GLECT"/>
    <property type="match status" value="1"/>
</dbReference>